<dbReference type="EMBL" id="JBHFFA010000004">
    <property type="protein sequence ID" value="KAL2632318.1"/>
    <property type="molecule type" value="Genomic_DNA"/>
</dbReference>
<comment type="caution">
    <text evidence="1">The sequence shown here is derived from an EMBL/GenBank/DDBJ whole genome shotgun (WGS) entry which is preliminary data.</text>
</comment>
<organism evidence="1 2">
    <name type="scientific">Riccia fluitans</name>
    <dbReference type="NCBI Taxonomy" id="41844"/>
    <lineage>
        <taxon>Eukaryota</taxon>
        <taxon>Viridiplantae</taxon>
        <taxon>Streptophyta</taxon>
        <taxon>Embryophyta</taxon>
        <taxon>Marchantiophyta</taxon>
        <taxon>Marchantiopsida</taxon>
        <taxon>Marchantiidae</taxon>
        <taxon>Marchantiales</taxon>
        <taxon>Ricciaceae</taxon>
        <taxon>Riccia</taxon>
    </lineage>
</organism>
<reference evidence="1 2" key="1">
    <citation type="submission" date="2024-09" db="EMBL/GenBank/DDBJ databases">
        <title>Chromosome-scale assembly of Riccia fluitans.</title>
        <authorList>
            <person name="Paukszto L."/>
            <person name="Sawicki J."/>
            <person name="Karawczyk K."/>
            <person name="Piernik-Szablinska J."/>
            <person name="Szczecinska M."/>
            <person name="Mazdziarz M."/>
        </authorList>
    </citation>
    <scope>NUCLEOTIDE SEQUENCE [LARGE SCALE GENOMIC DNA]</scope>
    <source>
        <strain evidence="1">Rf_01</strain>
        <tissue evidence="1">Aerial parts of the thallus</tissue>
    </source>
</reference>
<dbReference type="AlphaFoldDB" id="A0ABD1YNZ9"/>
<sequence>MISNTIMKNAPFMLMSKYWDPNLVGVDSEGRFVRATLEDEEFWFCAGGGAPDDWQSLIEGVSYDARVATNTPRALGMTEDLKAHCEFLRFMVKSWTLSS</sequence>
<accession>A0ABD1YNZ9</accession>
<keyword evidence="2" id="KW-1185">Reference proteome</keyword>
<gene>
    <name evidence="1" type="ORF">R1flu_017004</name>
</gene>
<name>A0ABD1YNZ9_9MARC</name>
<protein>
    <submittedName>
        <fullName evidence="1">Uncharacterized protein</fullName>
    </submittedName>
</protein>
<evidence type="ECO:0000313" key="1">
    <source>
        <dbReference type="EMBL" id="KAL2632318.1"/>
    </source>
</evidence>
<evidence type="ECO:0000313" key="2">
    <source>
        <dbReference type="Proteomes" id="UP001605036"/>
    </source>
</evidence>
<dbReference type="Proteomes" id="UP001605036">
    <property type="component" value="Unassembled WGS sequence"/>
</dbReference>
<proteinExistence type="predicted"/>